<proteinExistence type="predicted"/>
<keyword evidence="2" id="KW-1185">Reference proteome</keyword>
<comment type="caution">
    <text evidence="1">The sequence shown here is derived from an EMBL/GenBank/DDBJ whole genome shotgun (WGS) entry which is preliminary data.</text>
</comment>
<evidence type="ECO:0000313" key="2">
    <source>
        <dbReference type="Proteomes" id="UP000828941"/>
    </source>
</evidence>
<accession>A0ACB9NTD4</accession>
<reference evidence="1 2" key="1">
    <citation type="journal article" date="2022" name="DNA Res.">
        <title>Chromosomal-level genome assembly of the orchid tree Bauhinia variegata (Leguminosae; Cercidoideae) supports the allotetraploid origin hypothesis of Bauhinia.</title>
        <authorList>
            <person name="Zhong Y."/>
            <person name="Chen Y."/>
            <person name="Zheng D."/>
            <person name="Pang J."/>
            <person name="Liu Y."/>
            <person name="Luo S."/>
            <person name="Meng S."/>
            <person name="Qian L."/>
            <person name="Wei D."/>
            <person name="Dai S."/>
            <person name="Zhou R."/>
        </authorList>
    </citation>
    <scope>NUCLEOTIDE SEQUENCE [LARGE SCALE GENOMIC DNA]</scope>
    <source>
        <strain evidence="1">BV-YZ2020</strain>
    </source>
</reference>
<dbReference type="EMBL" id="CM039431">
    <property type="protein sequence ID" value="KAI4338176.1"/>
    <property type="molecule type" value="Genomic_DNA"/>
</dbReference>
<sequence>MRTSVFLCLYAWLVSYSHVCLAGDTLNAGDRITGNVTLVSIRKVFELGFFSPSDDSTYLEDGNLKVLSPNGNVHWSSELKGFSAENRTVMLMDSGNLVLKDNHSGNFLWQSFEHPADTFLPGMKMNQDLNMTCWMADDDPRPGNYTFKPGSVGVNNYIISRNQGQLYWESDSVGETISGLVVNLLTNFTQVVKDSNNQTKRPVPSIDNDYNIKRLWMNSRGKIQFLERANSTEGWSPTWVAPENLCRTYNYCGNFSSCSTRASYPCKCLPGFSLTSPHDIGEFGDSGYYPQPDEEGCARKSEQSRENTTFINLQEVKVGNPDLRRNVDEAECESLCRNMSSECQAFSYEFTEKSTSTCWIWKTDLTTVEEEYLEHGRNLSVRVNNLDIDENQHIEFSSPFHVDKQCYEKALGVIWDPPLEPNCSNSTDCLGWAHSTCNASATGIGKCICDTSYGWNDSTLSCTSQGSSTPHVSSSGHLLLELKSEPSLEDDMPQLQNNVSSLEEDLHLEVGLQALHTALFHWDDLL</sequence>
<gene>
    <name evidence="1" type="ORF">L6164_016520</name>
</gene>
<evidence type="ECO:0000313" key="1">
    <source>
        <dbReference type="EMBL" id="KAI4338176.1"/>
    </source>
</evidence>
<protein>
    <submittedName>
        <fullName evidence="1">Uncharacterized protein</fullName>
    </submittedName>
</protein>
<name>A0ACB9NTD4_BAUVA</name>
<organism evidence="1 2">
    <name type="scientific">Bauhinia variegata</name>
    <name type="common">Purple orchid tree</name>
    <name type="synonym">Phanera variegata</name>
    <dbReference type="NCBI Taxonomy" id="167791"/>
    <lineage>
        <taxon>Eukaryota</taxon>
        <taxon>Viridiplantae</taxon>
        <taxon>Streptophyta</taxon>
        <taxon>Embryophyta</taxon>
        <taxon>Tracheophyta</taxon>
        <taxon>Spermatophyta</taxon>
        <taxon>Magnoliopsida</taxon>
        <taxon>eudicotyledons</taxon>
        <taxon>Gunneridae</taxon>
        <taxon>Pentapetalae</taxon>
        <taxon>rosids</taxon>
        <taxon>fabids</taxon>
        <taxon>Fabales</taxon>
        <taxon>Fabaceae</taxon>
        <taxon>Cercidoideae</taxon>
        <taxon>Cercideae</taxon>
        <taxon>Bauhiniinae</taxon>
        <taxon>Bauhinia</taxon>
    </lineage>
</organism>
<dbReference type="Proteomes" id="UP000828941">
    <property type="component" value="Chromosome 6"/>
</dbReference>